<accession>A0A0C1V4U7</accession>
<evidence type="ECO:0000313" key="3">
    <source>
        <dbReference type="EMBL" id="QDQ41869.1"/>
    </source>
</evidence>
<dbReference type="Proteomes" id="UP000315925">
    <property type="component" value="Chromosome"/>
</dbReference>
<feature type="domain" description="NAD-dependent epimerase/dehydratase" evidence="1">
    <location>
        <begin position="4"/>
        <end position="236"/>
    </location>
</feature>
<evidence type="ECO:0000259" key="1">
    <source>
        <dbReference type="Pfam" id="PF01370"/>
    </source>
</evidence>
<dbReference type="CDD" id="cd08946">
    <property type="entry name" value="SDR_e"/>
    <property type="match status" value="1"/>
</dbReference>
<dbReference type="OrthoDB" id="9811743at2"/>
<dbReference type="EMBL" id="CP037899">
    <property type="protein sequence ID" value="QDQ41869.1"/>
    <property type="molecule type" value="Genomic_DNA"/>
</dbReference>
<reference evidence="2 4" key="1">
    <citation type="submission" date="2014-08" db="EMBL/GenBank/DDBJ databases">
        <title>Methylacidiphilum kamchatkense strain Kam1 draft genome sequence.</title>
        <authorList>
            <person name="Birkeland N.-K."/>
            <person name="Erikstad H.A."/>
        </authorList>
    </citation>
    <scope>NUCLEOTIDE SEQUENCE [LARGE SCALE GENOMIC DNA]</scope>
    <source>
        <strain evidence="2 4">Kam1</strain>
    </source>
</reference>
<dbReference type="PANTHER" id="PTHR43245">
    <property type="entry name" value="BIFUNCTIONAL POLYMYXIN RESISTANCE PROTEIN ARNA"/>
    <property type="match status" value="1"/>
</dbReference>
<dbReference type="AlphaFoldDB" id="A0A0C1V4U7"/>
<dbReference type="PANTHER" id="PTHR43245:SF23">
    <property type="entry name" value="NAD(P)-BINDING DOMAIN-CONTAINING PROTEIN"/>
    <property type="match status" value="1"/>
</dbReference>
<evidence type="ECO:0000313" key="2">
    <source>
        <dbReference type="EMBL" id="KIE58735.1"/>
    </source>
</evidence>
<dbReference type="SUPFAM" id="SSF51735">
    <property type="entry name" value="NAD(P)-binding Rossmann-fold domains"/>
    <property type="match status" value="1"/>
</dbReference>
<dbReference type="InterPro" id="IPR036291">
    <property type="entry name" value="NAD(P)-bd_dom_sf"/>
</dbReference>
<proteinExistence type="predicted"/>
<evidence type="ECO:0000313" key="4">
    <source>
        <dbReference type="Proteomes" id="UP000031594"/>
    </source>
</evidence>
<name>A0A0C1V4U7_9BACT</name>
<dbReference type="STRING" id="1202785.A946_04725"/>
<dbReference type="InterPro" id="IPR001509">
    <property type="entry name" value="Epimerase_deHydtase"/>
</dbReference>
<reference evidence="3" key="2">
    <citation type="journal article" date="2019" name="BMC Genomics">
        <title>Complete genome sequence analysis of the thermoacidophilic verrucomicrobial methanotroph 'Candidatus Methylacidiphilum kamchatkense' strain Kam1 and comparison with its closest relatives.</title>
        <authorList>
            <person name="Kruse T."/>
            <person name="Ratnadevi C.M."/>
            <person name="Erikstad H.A."/>
            <person name="Birkeland N.K."/>
        </authorList>
    </citation>
    <scope>NUCLEOTIDE SEQUENCE</scope>
    <source>
        <strain evidence="3">Kam1</strain>
    </source>
</reference>
<gene>
    <name evidence="2" type="ORF">A946_04725</name>
    <name evidence="3" type="ORF">kam1_621</name>
</gene>
<dbReference type="RefSeq" id="WP_039721197.1">
    <property type="nucleotide sequence ID" value="NZ_CP037899.1"/>
</dbReference>
<keyword evidence="4" id="KW-1185">Reference proteome</keyword>
<evidence type="ECO:0000313" key="5">
    <source>
        <dbReference type="Proteomes" id="UP000315925"/>
    </source>
</evidence>
<reference evidence="5" key="3">
    <citation type="submission" date="2019-03" db="EMBL/GenBank/DDBJ databases">
        <title>Complete genome of Methylacidiphilum kamchatkense Kam1.</title>
        <authorList>
            <person name="Kruse T."/>
            <person name="Murarilal Ratnadevi C."/>
            <person name="Erikstad H.-A."/>
            <person name="Birkeland N.-K."/>
        </authorList>
    </citation>
    <scope>NUCLEOTIDE SEQUENCE [LARGE SCALE GENOMIC DNA]</scope>
    <source>
        <strain evidence="5">kam1</strain>
    </source>
</reference>
<dbReference type="Proteomes" id="UP000031594">
    <property type="component" value="Unassembled WGS sequence"/>
</dbReference>
<dbReference type="KEGG" id="mkc:kam1_621"/>
<sequence>MKKVLITGNKGYIGAHLVSLCKEYGFKVIGCDVGFFEGCHWDAVMPADEQWEMDFLSIDERKLEGIDVICHLAAISNDPMGELDEQLTYRINRDGSVALAKKAKKAGIPLFLYAGSCSVYGKAGSLDLDETAPFNPVSAYAQSKVEAEKEISQLADASFSPVFLRNATAFGYSPMLRIDLVANNLLACALALKQIRVLSDGTPWRPLVHCKDIARAFIALIQAPREKIHNQAINIGGNEENYQVRQIVDKVKQLVPQAEVVYTGEVGADPRNYRVSFNKLSKILPDFKLDYSLDRGLEELYESMVKKKFSREDFESDRFVRLRRLKKKLMK</sequence>
<protein>
    <submittedName>
        <fullName evidence="2 3">Nucleoside-diphosphate-sugar epimerase</fullName>
    </submittedName>
</protein>
<organism evidence="3 5">
    <name type="scientific">Methylacidiphilum kamchatkense Kam1</name>
    <dbReference type="NCBI Taxonomy" id="1202785"/>
    <lineage>
        <taxon>Bacteria</taxon>
        <taxon>Pseudomonadati</taxon>
        <taxon>Verrucomicrobiota</taxon>
        <taxon>Methylacidiphilae</taxon>
        <taxon>Methylacidiphilales</taxon>
        <taxon>Methylacidiphilaceae</taxon>
        <taxon>Methylacidiphilum (ex Ratnadevi et al. 2023)</taxon>
    </lineage>
</organism>
<dbReference type="EMBL" id="JQNX01000003">
    <property type="protein sequence ID" value="KIE58735.1"/>
    <property type="molecule type" value="Genomic_DNA"/>
</dbReference>
<dbReference type="InterPro" id="IPR050177">
    <property type="entry name" value="Lipid_A_modif_metabolic_enz"/>
</dbReference>
<dbReference type="Pfam" id="PF01370">
    <property type="entry name" value="Epimerase"/>
    <property type="match status" value="1"/>
</dbReference>
<dbReference type="Gene3D" id="3.40.50.720">
    <property type="entry name" value="NAD(P)-binding Rossmann-like Domain"/>
    <property type="match status" value="1"/>
</dbReference>